<name>A0A250JCK4_9BACT</name>
<accession>A0A250JCK4</accession>
<dbReference type="AlphaFoldDB" id="A0A250JCK4"/>
<gene>
    <name evidence="3" type="ORF">CYFUS_006593</name>
</gene>
<feature type="compositionally biased region" description="Low complexity" evidence="2">
    <location>
        <begin position="1"/>
        <end position="14"/>
    </location>
</feature>
<evidence type="ECO:0000313" key="3">
    <source>
        <dbReference type="EMBL" id="ATB41131.1"/>
    </source>
</evidence>
<dbReference type="Proteomes" id="UP000217257">
    <property type="component" value="Chromosome"/>
</dbReference>
<proteinExistence type="predicted"/>
<sequence>MSESSTTLSSSATSPQPTLEDWTPGRIGYEAYGDHPGAHGPWTTFDGRPMPTWSDLMKGGPAGQLTRDRWELAARTIISECEQRSGAESAPIREGRSTGTITVNVPELKVDASDLEQQADRLEGLVNQLATAPVSMSDLCHGVRALAEASAFLNTSDSDTSKAVAALVQDMAKCLSAQVRDLTPPPQS</sequence>
<dbReference type="RefSeq" id="WP_095988901.1">
    <property type="nucleotide sequence ID" value="NZ_CP022098.1"/>
</dbReference>
<dbReference type="KEGG" id="cfus:CYFUS_006593"/>
<feature type="coiled-coil region" evidence="1">
    <location>
        <begin position="105"/>
        <end position="132"/>
    </location>
</feature>
<evidence type="ECO:0000256" key="2">
    <source>
        <dbReference type="SAM" id="MobiDB-lite"/>
    </source>
</evidence>
<dbReference type="EMBL" id="CP022098">
    <property type="protein sequence ID" value="ATB41131.1"/>
    <property type="molecule type" value="Genomic_DNA"/>
</dbReference>
<protein>
    <submittedName>
        <fullName evidence="3">Uncharacterized protein</fullName>
    </submittedName>
</protein>
<organism evidence="3 4">
    <name type="scientific">Cystobacter fuscus</name>
    <dbReference type="NCBI Taxonomy" id="43"/>
    <lineage>
        <taxon>Bacteria</taxon>
        <taxon>Pseudomonadati</taxon>
        <taxon>Myxococcota</taxon>
        <taxon>Myxococcia</taxon>
        <taxon>Myxococcales</taxon>
        <taxon>Cystobacterineae</taxon>
        <taxon>Archangiaceae</taxon>
        <taxon>Cystobacter</taxon>
    </lineage>
</organism>
<feature type="region of interest" description="Disordered" evidence="2">
    <location>
        <begin position="1"/>
        <end position="42"/>
    </location>
</feature>
<evidence type="ECO:0000256" key="1">
    <source>
        <dbReference type="SAM" id="Coils"/>
    </source>
</evidence>
<keyword evidence="1" id="KW-0175">Coiled coil</keyword>
<reference evidence="3 4" key="1">
    <citation type="submission" date="2017-06" db="EMBL/GenBank/DDBJ databases">
        <title>Sequencing and comparative analysis of myxobacterial genomes.</title>
        <authorList>
            <person name="Rupp O."/>
            <person name="Goesmann A."/>
            <person name="Sogaard-Andersen L."/>
        </authorList>
    </citation>
    <scope>NUCLEOTIDE SEQUENCE [LARGE SCALE GENOMIC DNA]</scope>
    <source>
        <strain evidence="3 4">DSM 52655</strain>
    </source>
</reference>
<evidence type="ECO:0000313" key="4">
    <source>
        <dbReference type="Proteomes" id="UP000217257"/>
    </source>
</evidence>